<evidence type="ECO:0000259" key="1">
    <source>
        <dbReference type="Pfam" id="PF06445"/>
    </source>
</evidence>
<evidence type="ECO:0000313" key="3">
    <source>
        <dbReference type="Proteomes" id="UP001596237"/>
    </source>
</evidence>
<comment type="caution">
    <text evidence="2">The sequence shown here is derived from an EMBL/GenBank/DDBJ whole genome shotgun (WGS) entry which is preliminary data.</text>
</comment>
<evidence type="ECO:0000313" key="2">
    <source>
        <dbReference type="EMBL" id="MFC6391279.1"/>
    </source>
</evidence>
<proteinExistence type="predicted"/>
<accession>A0ABW1WWR4</accession>
<dbReference type="Proteomes" id="UP001596237">
    <property type="component" value="Unassembled WGS sequence"/>
</dbReference>
<name>A0ABW1WWR4_9HYPH</name>
<dbReference type="InterPro" id="IPR029442">
    <property type="entry name" value="GyrI-like"/>
</dbReference>
<keyword evidence="3" id="KW-1185">Reference proteome</keyword>
<dbReference type="SUPFAM" id="SSF55136">
    <property type="entry name" value="Probable bacterial effector-binding domain"/>
    <property type="match status" value="1"/>
</dbReference>
<feature type="domain" description="GyrI-like small molecule binding" evidence="1">
    <location>
        <begin position="131"/>
        <end position="197"/>
    </location>
</feature>
<dbReference type="InterPro" id="IPR011256">
    <property type="entry name" value="Reg_factor_effector_dom_sf"/>
</dbReference>
<dbReference type="RefSeq" id="WP_009865470.1">
    <property type="nucleotide sequence ID" value="NZ_JBHSTT010000070.1"/>
</dbReference>
<dbReference type="Pfam" id="PF06445">
    <property type="entry name" value="GyrI-like"/>
    <property type="match status" value="1"/>
</dbReference>
<organism evidence="2 3">
    <name type="scientific">Methylorubrum zatmanii</name>
    <dbReference type="NCBI Taxonomy" id="29429"/>
    <lineage>
        <taxon>Bacteria</taxon>
        <taxon>Pseudomonadati</taxon>
        <taxon>Pseudomonadota</taxon>
        <taxon>Alphaproteobacteria</taxon>
        <taxon>Hyphomicrobiales</taxon>
        <taxon>Methylobacteriaceae</taxon>
        <taxon>Methylorubrum</taxon>
    </lineage>
</organism>
<dbReference type="EMBL" id="JBHSTT010000070">
    <property type="protein sequence ID" value="MFC6391279.1"/>
    <property type="molecule type" value="Genomic_DNA"/>
</dbReference>
<protein>
    <submittedName>
        <fullName evidence="2">GyrI-like domain-containing protein</fullName>
    </submittedName>
</protein>
<dbReference type="Gene3D" id="3.20.80.10">
    <property type="entry name" value="Regulatory factor, effector binding domain"/>
    <property type="match status" value="1"/>
</dbReference>
<sequence length="201" mass="22747">MDKIDLKKRFKELYSAPTREFCEIHVPTLTYLKVDGAGDPNSAAAYREAITWLYGVSYAVKFAAKALGQDYVVPPLEALWWADDPGSFVRREKETWRWTVMIPAPDIVTDAMFEAAAAKIGAKLGPRPVSLRFEPYAEGRSLQILHIGRYDDEGPTLARLHHEVMPGRGVTFNGPHHEIYLSDPRKTEAAKLRTILRQPIR</sequence>
<gene>
    <name evidence="2" type="ORF">ACFQDP_18385</name>
</gene>
<reference evidence="3" key="1">
    <citation type="journal article" date="2019" name="Int. J. Syst. Evol. Microbiol.">
        <title>The Global Catalogue of Microorganisms (GCM) 10K type strain sequencing project: providing services to taxonomists for standard genome sequencing and annotation.</title>
        <authorList>
            <consortium name="The Broad Institute Genomics Platform"/>
            <consortium name="The Broad Institute Genome Sequencing Center for Infectious Disease"/>
            <person name="Wu L."/>
            <person name="Ma J."/>
        </authorList>
    </citation>
    <scope>NUCLEOTIDE SEQUENCE [LARGE SCALE GENOMIC DNA]</scope>
    <source>
        <strain evidence="3">CCUG 36916</strain>
    </source>
</reference>